<dbReference type="OrthoDB" id="3348320at2759"/>
<gene>
    <name evidence="1" type="ORF">F53441_5437</name>
</gene>
<organism evidence="1 2">
    <name type="scientific">Fusarium austroafricanum</name>
    <dbReference type="NCBI Taxonomy" id="2364996"/>
    <lineage>
        <taxon>Eukaryota</taxon>
        <taxon>Fungi</taxon>
        <taxon>Dikarya</taxon>
        <taxon>Ascomycota</taxon>
        <taxon>Pezizomycotina</taxon>
        <taxon>Sordariomycetes</taxon>
        <taxon>Hypocreomycetidae</taxon>
        <taxon>Hypocreales</taxon>
        <taxon>Nectriaceae</taxon>
        <taxon>Fusarium</taxon>
        <taxon>Fusarium concolor species complex</taxon>
    </lineage>
</organism>
<proteinExistence type="predicted"/>
<dbReference type="AlphaFoldDB" id="A0A8H4KJU9"/>
<evidence type="ECO:0000313" key="2">
    <source>
        <dbReference type="Proteomes" id="UP000605986"/>
    </source>
</evidence>
<dbReference type="EMBL" id="JAADJG010000213">
    <property type="protein sequence ID" value="KAF4451581.1"/>
    <property type="molecule type" value="Genomic_DNA"/>
</dbReference>
<keyword evidence="2" id="KW-1185">Reference proteome</keyword>
<sequence>MGCNNSRHIIEMESRPIRPVTLSSHSAGSVRATSSIFQDFPDSSEFSIKQISDAFGHMAEYLKEYGVYLDCVAVDGAVNTLLLGTRQTTHDVEFILPDPHSKDSITLSNAASYANTKADGRLGENWFGTSMQLLMPRDLQINLISDARLMGGIVFEDRGTNGGLTVYAAPWQYAICSKLERLNGTNRPDDMEDAVAYMYHFLSLISQEHIVGKQIFDWCTRYHQNVSLEVLKSFEKAYHDKHGNWPLWWPKENKRV</sequence>
<name>A0A8H4KJU9_9HYPO</name>
<dbReference type="Proteomes" id="UP000605986">
    <property type="component" value="Unassembled WGS sequence"/>
</dbReference>
<protein>
    <submittedName>
        <fullName evidence="1">Uncharacterized protein</fullName>
    </submittedName>
</protein>
<accession>A0A8H4KJU9</accession>
<comment type="caution">
    <text evidence="1">The sequence shown here is derived from an EMBL/GenBank/DDBJ whole genome shotgun (WGS) entry which is preliminary data.</text>
</comment>
<reference evidence="1" key="1">
    <citation type="submission" date="2020-01" db="EMBL/GenBank/DDBJ databases">
        <title>Identification and distribution of gene clusters putatively required for synthesis of sphingolipid metabolism inhibitors in phylogenetically diverse species of the filamentous fungus Fusarium.</title>
        <authorList>
            <person name="Kim H.-S."/>
            <person name="Busman M."/>
            <person name="Brown D.W."/>
            <person name="Divon H."/>
            <person name="Uhlig S."/>
            <person name="Proctor R.H."/>
        </authorList>
    </citation>
    <scope>NUCLEOTIDE SEQUENCE</scope>
    <source>
        <strain evidence="1">NRRL 53441</strain>
    </source>
</reference>
<evidence type="ECO:0000313" key="1">
    <source>
        <dbReference type="EMBL" id="KAF4451581.1"/>
    </source>
</evidence>